<keyword evidence="10" id="KW-1185">Reference proteome</keyword>
<dbReference type="PANTHER" id="PTHR43133:SF8">
    <property type="entry name" value="RNA POLYMERASE SIGMA FACTOR HI_1459-RELATED"/>
    <property type="match status" value="1"/>
</dbReference>
<keyword evidence="5 6" id="KW-0804">Transcription</keyword>
<name>A0A1Y3NUA0_9PSED</name>
<evidence type="ECO:0000256" key="3">
    <source>
        <dbReference type="ARBA" id="ARBA00023082"/>
    </source>
</evidence>
<dbReference type="NCBIfam" id="TIGR02937">
    <property type="entry name" value="sigma70-ECF"/>
    <property type="match status" value="1"/>
</dbReference>
<sequence>MNAMNQSLLPTRTGTSCFAQLTQQQLQKLQNFIHKRVINQEDAEDILQQTFVEALNAESRFLQQCKPETWLCGIALNLIRNHFRKLYRRPMHIEFEEQLAHAEPSLDICGHIESYRDLERTVQAIAVLPAVMRHTLEVTVETEGSYQDAADVLGVPIGTIRSRLSRARTQLRDNLPEGFRA</sequence>
<comment type="caution">
    <text evidence="9">The sequence shown here is derived from an EMBL/GenBank/DDBJ whole genome shotgun (WGS) entry which is preliminary data.</text>
</comment>
<reference evidence="9 10" key="1">
    <citation type="journal article" date="2017" name="Syst. Appl. Microbiol.">
        <title>Pseudomonas caspiana sp. nov., a citrus pathogen in the Pseudomonas syringae phylogenetic group.</title>
        <authorList>
            <person name="Busquets A."/>
            <person name="Gomila M."/>
            <person name="Beiki F."/>
            <person name="Mulet M."/>
            <person name="Rahimian H."/>
            <person name="Garcia-Valdes E."/>
            <person name="Lalucat J."/>
        </authorList>
    </citation>
    <scope>NUCLEOTIDE SEQUENCE [LARGE SCALE GENOMIC DNA]</scope>
    <source>
        <strain evidence="9 10">FBF102</strain>
    </source>
</reference>
<evidence type="ECO:0000313" key="10">
    <source>
        <dbReference type="Proteomes" id="UP000195440"/>
    </source>
</evidence>
<dbReference type="InterPro" id="IPR007627">
    <property type="entry name" value="RNA_pol_sigma70_r2"/>
</dbReference>
<accession>A0A1Y3NUA0</accession>
<evidence type="ECO:0000256" key="5">
    <source>
        <dbReference type="ARBA" id="ARBA00023163"/>
    </source>
</evidence>
<evidence type="ECO:0000256" key="6">
    <source>
        <dbReference type="RuleBase" id="RU000716"/>
    </source>
</evidence>
<dbReference type="PROSITE" id="PS01063">
    <property type="entry name" value="SIGMA70_ECF"/>
    <property type="match status" value="1"/>
</dbReference>
<dbReference type="Gene3D" id="1.10.1740.10">
    <property type="match status" value="1"/>
</dbReference>
<gene>
    <name evidence="9" type="ORF">AUC60_24515</name>
</gene>
<dbReference type="InterPro" id="IPR013325">
    <property type="entry name" value="RNA_pol_sigma_r2"/>
</dbReference>
<feature type="domain" description="RNA polymerase sigma-70 region 2" evidence="7">
    <location>
        <begin position="24"/>
        <end position="88"/>
    </location>
</feature>
<keyword evidence="3 6" id="KW-0731">Sigma factor</keyword>
<dbReference type="GO" id="GO:0006352">
    <property type="term" value="P:DNA-templated transcription initiation"/>
    <property type="evidence" value="ECO:0007669"/>
    <property type="project" value="InterPro"/>
</dbReference>
<feature type="domain" description="RNA polymerase sigma factor 70 region 4 type 2" evidence="8">
    <location>
        <begin position="122"/>
        <end position="171"/>
    </location>
</feature>
<protein>
    <recommendedName>
        <fullName evidence="6">RNA polymerase sigma factor</fullName>
    </recommendedName>
</protein>
<keyword evidence="4 6" id="KW-0238">DNA-binding</keyword>
<dbReference type="Pfam" id="PF08281">
    <property type="entry name" value="Sigma70_r4_2"/>
    <property type="match status" value="1"/>
</dbReference>
<dbReference type="SUPFAM" id="SSF88659">
    <property type="entry name" value="Sigma3 and sigma4 domains of RNA polymerase sigma factors"/>
    <property type="match status" value="1"/>
</dbReference>
<keyword evidence="2 6" id="KW-0805">Transcription regulation</keyword>
<organism evidence="9 10">
    <name type="scientific">Pseudomonas caspiana</name>
    <dbReference type="NCBI Taxonomy" id="1451454"/>
    <lineage>
        <taxon>Bacteria</taxon>
        <taxon>Pseudomonadati</taxon>
        <taxon>Pseudomonadota</taxon>
        <taxon>Gammaproteobacteria</taxon>
        <taxon>Pseudomonadales</taxon>
        <taxon>Pseudomonadaceae</taxon>
        <taxon>Pseudomonas</taxon>
    </lineage>
</organism>
<dbReference type="AlphaFoldDB" id="A0A1Y3NUA0"/>
<evidence type="ECO:0000256" key="1">
    <source>
        <dbReference type="ARBA" id="ARBA00010641"/>
    </source>
</evidence>
<dbReference type="InterPro" id="IPR014284">
    <property type="entry name" value="RNA_pol_sigma-70_dom"/>
</dbReference>
<dbReference type="OrthoDB" id="9797134at2"/>
<dbReference type="EMBL" id="LOHF01000031">
    <property type="protein sequence ID" value="OUM71196.1"/>
    <property type="molecule type" value="Genomic_DNA"/>
</dbReference>
<evidence type="ECO:0000259" key="7">
    <source>
        <dbReference type="Pfam" id="PF04542"/>
    </source>
</evidence>
<dbReference type="SUPFAM" id="SSF88946">
    <property type="entry name" value="Sigma2 domain of RNA polymerase sigma factors"/>
    <property type="match status" value="1"/>
</dbReference>
<evidence type="ECO:0000259" key="8">
    <source>
        <dbReference type="Pfam" id="PF08281"/>
    </source>
</evidence>
<evidence type="ECO:0000313" key="9">
    <source>
        <dbReference type="EMBL" id="OUM71196.1"/>
    </source>
</evidence>
<evidence type="ECO:0000256" key="4">
    <source>
        <dbReference type="ARBA" id="ARBA00023125"/>
    </source>
</evidence>
<dbReference type="Proteomes" id="UP000195440">
    <property type="component" value="Unassembled WGS sequence"/>
</dbReference>
<dbReference type="Gene3D" id="1.10.10.10">
    <property type="entry name" value="Winged helix-like DNA-binding domain superfamily/Winged helix DNA-binding domain"/>
    <property type="match status" value="1"/>
</dbReference>
<dbReference type="GO" id="GO:0003677">
    <property type="term" value="F:DNA binding"/>
    <property type="evidence" value="ECO:0007669"/>
    <property type="project" value="UniProtKB-KW"/>
</dbReference>
<comment type="similarity">
    <text evidence="1 6">Belongs to the sigma-70 factor family. ECF subfamily.</text>
</comment>
<dbReference type="InterPro" id="IPR013249">
    <property type="entry name" value="RNA_pol_sigma70_r4_t2"/>
</dbReference>
<dbReference type="RefSeq" id="WP_087273846.1">
    <property type="nucleotide sequence ID" value="NZ_CP167995.1"/>
</dbReference>
<dbReference type="InterPro" id="IPR039425">
    <property type="entry name" value="RNA_pol_sigma-70-like"/>
</dbReference>
<proteinExistence type="inferred from homology"/>
<dbReference type="PANTHER" id="PTHR43133">
    <property type="entry name" value="RNA POLYMERASE ECF-TYPE SIGMA FACTO"/>
    <property type="match status" value="1"/>
</dbReference>
<dbReference type="GO" id="GO:0016987">
    <property type="term" value="F:sigma factor activity"/>
    <property type="evidence" value="ECO:0007669"/>
    <property type="project" value="UniProtKB-KW"/>
</dbReference>
<dbReference type="InterPro" id="IPR013324">
    <property type="entry name" value="RNA_pol_sigma_r3/r4-like"/>
</dbReference>
<dbReference type="Pfam" id="PF04542">
    <property type="entry name" value="Sigma70_r2"/>
    <property type="match status" value="1"/>
</dbReference>
<evidence type="ECO:0000256" key="2">
    <source>
        <dbReference type="ARBA" id="ARBA00023015"/>
    </source>
</evidence>
<dbReference type="CDD" id="cd06171">
    <property type="entry name" value="Sigma70_r4"/>
    <property type="match status" value="1"/>
</dbReference>
<dbReference type="InterPro" id="IPR000838">
    <property type="entry name" value="RNA_pol_sigma70_ECF_CS"/>
</dbReference>
<dbReference type="InterPro" id="IPR036388">
    <property type="entry name" value="WH-like_DNA-bd_sf"/>
</dbReference>